<dbReference type="Proteomes" id="UP000622707">
    <property type="component" value="Unassembled WGS sequence"/>
</dbReference>
<dbReference type="InterPro" id="IPR052156">
    <property type="entry name" value="BCAA_Transport_ATP-bd_LivF"/>
</dbReference>
<keyword evidence="2" id="KW-0813">Transport</keyword>
<keyword evidence="3" id="KW-1003">Cell membrane</keyword>
<dbReference type="PANTHER" id="PTHR43820">
    <property type="entry name" value="HIGH-AFFINITY BRANCHED-CHAIN AMINO ACID TRANSPORT ATP-BINDING PROTEIN LIVF"/>
    <property type="match status" value="1"/>
</dbReference>
<dbReference type="InterPro" id="IPR003593">
    <property type="entry name" value="AAA+_ATPase"/>
</dbReference>
<accession>A0ABS1JQ09</accession>
<gene>
    <name evidence="8" type="ORF">JI746_12555</name>
</gene>
<keyword evidence="5 8" id="KW-0067">ATP-binding</keyword>
<comment type="caution">
    <text evidence="8">The sequence shown here is derived from an EMBL/GenBank/DDBJ whole genome shotgun (WGS) entry which is preliminary data.</text>
</comment>
<evidence type="ECO:0000259" key="7">
    <source>
        <dbReference type="PROSITE" id="PS50893"/>
    </source>
</evidence>
<organism evidence="8 9">
    <name type="scientific">Ramlibacter alkalitolerans</name>
    <dbReference type="NCBI Taxonomy" id="2039631"/>
    <lineage>
        <taxon>Bacteria</taxon>
        <taxon>Pseudomonadati</taxon>
        <taxon>Pseudomonadota</taxon>
        <taxon>Betaproteobacteria</taxon>
        <taxon>Burkholderiales</taxon>
        <taxon>Comamonadaceae</taxon>
        <taxon>Ramlibacter</taxon>
    </lineage>
</organism>
<sequence>MSPGNVIPAQAGIARQRSQDALDPRLRGDDGGNLLTLEGVHTHIAAYHILHGVDLAVPRGQLTMLLGRNGAGKTTTLRTIMGLWRASAGRITFAGEDITAATTPHIAARGIAYVPENMGIFADLTVKENMLLAARGVRHAKQMDEKRLQWIFSLFPAVEKFWNHPAGKLSGGQKQMLAVARAIVEPRELLIIDEPSKGLAPAIINNMIEAFAQLKASGVTILLVEQNINFAKRLGDTVAVMDNGVVVHAGAMQALAQDEELQHSLLGLAL</sequence>
<dbReference type="Gene3D" id="3.40.50.300">
    <property type="entry name" value="P-loop containing nucleotide triphosphate hydrolases"/>
    <property type="match status" value="1"/>
</dbReference>
<feature type="domain" description="ABC transporter" evidence="7">
    <location>
        <begin position="35"/>
        <end position="268"/>
    </location>
</feature>
<dbReference type="Pfam" id="PF00005">
    <property type="entry name" value="ABC_tran"/>
    <property type="match status" value="1"/>
</dbReference>
<evidence type="ECO:0000256" key="6">
    <source>
        <dbReference type="ARBA" id="ARBA00022970"/>
    </source>
</evidence>
<dbReference type="RefSeq" id="WP_201689875.1">
    <property type="nucleotide sequence ID" value="NZ_JAEQND010000006.1"/>
</dbReference>
<dbReference type="GO" id="GO:0005524">
    <property type="term" value="F:ATP binding"/>
    <property type="evidence" value="ECO:0007669"/>
    <property type="project" value="UniProtKB-KW"/>
</dbReference>
<name>A0ABS1JQ09_9BURK</name>
<dbReference type="PROSITE" id="PS50893">
    <property type="entry name" value="ABC_TRANSPORTER_2"/>
    <property type="match status" value="1"/>
</dbReference>
<dbReference type="CDD" id="cd03224">
    <property type="entry name" value="ABC_TM1139_LivF_branched"/>
    <property type="match status" value="1"/>
</dbReference>
<evidence type="ECO:0000256" key="3">
    <source>
        <dbReference type="ARBA" id="ARBA00022475"/>
    </source>
</evidence>
<evidence type="ECO:0000313" key="8">
    <source>
        <dbReference type="EMBL" id="MBL0425941.1"/>
    </source>
</evidence>
<dbReference type="PANTHER" id="PTHR43820:SF2">
    <property type="entry name" value="ABC TRANSPORTER ATP-BINDING PROTEIN"/>
    <property type="match status" value="1"/>
</dbReference>
<keyword evidence="6" id="KW-0029">Amino-acid transport</keyword>
<comment type="similarity">
    <text evidence="1">Belongs to the ABC transporter superfamily.</text>
</comment>
<evidence type="ECO:0000256" key="2">
    <source>
        <dbReference type="ARBA" id="ARBA00022448"/>
    </source>
</evidence>
<evidence type="ECO:0000256" key="5">
    <source>
        <dbReference type="ARBA" id="ARBA00022840"/>
    </source>
</evidence>
<proteinExistence type="inferred from homology"/>
<dbReference type="SUPFAM" id="SSF52540">
    <property type="entry name" value="P-loop containing nucleoside triphosphate hydrolases"/>
    <property type="match status" value="1"/>
</dbReference>
<dbReference type="InterPro" id="IPR017871">
    <property type="entry name" value="ABC_transporter-like_CS"/>
</dbReference>
<dbReference type="InterPro" id="IPR003439">
    <property type="entry name" value="ABC_transporter-like_ATP-bd"/>
</dbReference>
<protein>
    <submittedName>
        <fullName evidence="8">ABC transporter ATP-binding protein</fullName>
    </submittedName>
</protein>
<evidence type="ECO:0000256" key="1">
    <source>
        <dbReference type="ARBA" id="ARBA00005417"/>
    </source>
</evidence>
<keyword evidence="9" id="KW-1185">Reference proteome</keyword>
<dbReference type="EMBL" id="JAEQND010000006">
    <property type="protein sequence ID" value="MBL0425941.1"/>
    <property type="molecule type" value="Genomic_DNA"/>
</dbReference>
<dbReference type="PROSITE" id="PS00211">
    <property type="entry name" value="ABC_TRANSPORTER_1"/>
    <property type="match status" value="1"/>
</dbReference>
<evidence type="ECO:0000313" key="9">
    <source>
        <dbReference type="Proteomes" id="UP000622707"/>
    </source>
</evidence>
<evidence type="ECO:0000256" key="4">
    <source>
        <dbReference type="ARBA" id="ARBA00022741"/>
    </source>
</evidence>
<keyword evidence="4" id="KW-0547">Nucleotide-binding</keyword>
<reference evidence="8 9" key="1">
    <citation type="journal article" date="2017" name="Int. J. Syst. Evol. Microbiol.">
        <title>Ramlibacter alkalitolerans sp. nov., alkali-tolerant bacterium isolated from soil of ginseng.</title>
        <authorList>
            <person name="Lee D.H."/>
            <person name="Cha C.J."/>
        </authorList>
    </citation>
    <scope>NUCLEOTIDE SEQUENCE [LARGE SCALE GENOMIC DNA]</scope>
    <source>
        <strain evidence="8 9">KACC 19305</strain>
    </source>
</reference>
<dbReference type="SMART" id="SM00382">
    <property type="entry name" value="AAA"/>
    <property type="match status" value="1"/>
</dbReference>
<dbReference type="InterPro" id="IPR027417">
    <property type="entry name" value="P-loop_NTPase"/>
</dbReference>
<keyword evidence="3" id="KW-0472">Membrane</keyword>